<proteinExistence type="predicted"/>
<reference evidence="4 5" key="1">
    <citation type="submission" date="2022-06" db="EMBL/GenBank/DDBJ databases">
        <title>Genomic Encyclopedia of Archaeal and Bacterial Type Strains, Phase II (KMG-II): from individual species to whole genera.</title>
        <authorList>
            <person name="Goeker M."/>
        </authorList>
    </citation>
    <scope>NUCLEOTIDE SEQUENCE [LARGE SCALE GENOMIC DNA]</scope>
    <source>
        <strain evidence="4 5">DSM 45037</strain>
    </source>
</reference>
<evidence type="ECO:0008006" key="6">
    <source>
        <dbReference type="Google" id="ProtNLM"/>
    </source>
</evidence>
<comment type="caution">
    <text evidence="4">The sequence shown here is derived from an EMBL/GenBank/DDBJ whole genome shotgun (WGS) entry which is preliminary data.</text>
</comment>
<feature type="region of interest" description="Disordered" evidence="1">
    <location>
        <begin position="1"/>
        <end position="22"/>
    </location>
</feature>
<dbReference type="Proteomes" id="UP001205740">
    <property type="component" value="Unassembled WGS sequence"/>
</dbReference>
<evidence type="ECO:0000313" key="5">
    <source>
        <dbReference type="Proteomes" id="UP001205740"/>
    </source>
</evidence>
<gene>
    <name evidence="4" type="ORF">LX12_004253</name>
</gene>
<name>A0ABT1H712_9NOCA</name>
<feature type="compositionally biased region" description="Basic and acidic residues" evidence="1">
    <location>
        <begin position="12"/>
        <end position="22"/>
    </location>
</feature>
<feature type="domain" description="IrrE N-terminal-like" evidence="2">
    <location>
        <begin position="173"/>
        <end position="251"/>
    </location>
</feature>
<dbReference type="InterPro" id="IPR013610">
    <property type="entry name" value="ArdC_N"/>
</dbReference>
<dbReference type="Pfam" id="PF06114">
    <property type="entry name" value="Peptidase_M78"/>
    <property type="match status" value="1"/>
</dbReference>
<dbReference type="RefSeq" id="WP_253656611.1">
    <property type="nucleotide sequence ID" value="NZ_BAAAOE010000002.1"/>
</dbReference>
<keyword evidence="5" id="KW-1185">Reference proteome</keyword>
<evidence type="ECO:0000259" key="2">
    <source>
        <dbReference type="Pfam" id="PF06114"/>
    </source>
</evidence>
<dbReference type="EMBL" id="JAMTCG010000011">
    <property type="protein sequence ID" value="MCP2163040.1"/>
    <property type="molecule type" value="Genomic_DNA"/>
</dbReference>
<organism evidence="4 5">
    <name type="scientific">Williamsia serinedens</name>
    <dbReference type="NCBI Taxonomy" id="391736"/>
    <lineage>
        <taxon>Bacteria</taxon>
        <taxon>Bacillati</taxon>
        <taxon>Actinomycetota</taxon>
        <taxon>Actinomycetes</taxon>
        <taxon>Mycobacteriales</taxon>
        <taxon>Nocardiaceae</taxon>
        <taxon>Williamsia</taxon>
    </lineage>
</organism>
<accession>A0ABT1H712</accession>
<evidence type="ECO:0000259" key="3">
    <source>
        <dbReference type="Pfam" id="PF08401"/>
    </source>
</evidence>
<protein>
    <recommendedName>
        <fullName evidence="6">Antirestriction protein ArdC</fullName>
    </recommendedName>
</protein>
<evidence type="ECO:0000256" key="1">
    <source>
        <dbReference type="SAM" id="MobiDB-lite"/>
    </source>
</evidence>
<dbReference type="Pfam" id="PF08401">
    <property type="entry name" value="ArdcN"/>
    <property type="match status" value="1"/>
</dbReference>
<sequence>MGSRRTVSTRSAEQKAADRRAKAEQMQAQIAEQVQAMAESTGWREWLDYLANFHSYSLRNILLIAAQRPDATQVAGFRTWQSLGRQVRKGERAIRIFGFSSKKVTETDPATGEESQTRIPRFPILSVFDIAQTDPIDGTEDRTVTEPGDIVTHVQGEDETGIYDRVAAFITAQGWTITREQIAGTTNGYTRVDGTKQIVVDADLAPAQAAKTMIHETAHALLHADPDGNRVDTGDVEAHRGIREVEAESVAYVVAALCGLDTSAYSVGYITGWADGDPELVTATATRVLACVHRIADALHPHDDQDDTDSAAPDAA</sequence>
<dbReference type="InterPro" id="IPR010359">
    <property type="entry name" value="IrrE_HExxH"/>
</dbReference>
<evidence type="ECO:0000313" key="4">
    <source>
        <dbReference type="EMBL" id="MCP2163040.1"/>
    </source>
</evidence>
<feature type="domain" description="N-terminal" evidence="3">
    <location>
        <begin position="23"/>
        <end position="128"/>
    </location>
</feature>
<feature type="compositionally biased region" description="Polar residues" evidence="1">
    <location>
        <begin position="1"/>
        <end position="11"/>
    </location>
</feature>